<keyword evidence="4" id="KW-1185">Reference proteome</keyword>
<proteinExistence type="predicted"/>
<gene>
    <name evidence="3" type="ORF">SNAT2548_LOCUS18790</name>
</gene>
<dbReference type="SUPFAM" id="SSF56672">
    <property type="entry name" value="DNA/RNA polymerases"/>
    <property type="match status" value="1"/>
</dbReference>
<dbReference type="Pfam" id="PF00078">
    <property type="entry name" value="RVT_1"/>
    <property type="match status" value="1"/>
</dbReference>
<evidence type="ECO:0000313" key="3">
    <source>
        <dbReference type="EMBL" id="CAE7354426.1"/>
    </source>
</evidence>
<dbReference type="InterPro" id="IPR036691">
    <property type="entry name" value="Endo/exonu/phosph_ase_sf"/>
</dbReference>
<comment type="caution">
    <text evidence="3">The sequence shown here is derived from an EMBL/GenBank/DDBJ whole genome shotgun (WGS) entry which is preliminary data.</text>
</comment>
<feature type="domain" description="Reverse transcriptase" evidence="2">
    <location>
        <begin position="1090"/>
        <end position="1360"/>
    </location>
</feature>
<feature type="compositionally biased region" description="Low complexity" evidence="1">
    <location>
        <begin position="325"/>
        <end position="336"/>
    </location>
</feature>
<dbReference type="Proteomes" id="UP000604046">
    <property type="component" value="Unassembled WGS sequence"/>
</dbReference>
<dbReference type="CDD" id="cd01650">
    <property type="entry name" value="RT_nLTR_like"/>
    <property type="match status" value="1"/>
</dbReference>
<accession>A0A812Q1W5</accession>
<sequence>MVRGYRLETTCAMQELRPMSPDLHQILAEVRDNSSPIASQRPATLSGPCRLLCSCIGIAVIAPVTPCVLEQDQTLGGSVPSRVRAAPDAGEEVDSAALGASVPVASVPPQLTRFTRFVCEPRDEFARRIREMIDSGQFSGIGRPDLRMEGPTAWGVWLRIFPAAPPRDANNGRGARARCGVLYHVSQMTVFFHGDEQVIRESLLPLFESWTYTSIDVMPQRIPEAPALPAPPPLEVSQCTPGSNSGELPNSLASGVSVVTGHRTNCNVVPECDGQIESGCIASLQNLPRLVEELIQGQAQLQHTLSTLSSRLDLFCSVPPVSSASNPVAQGAQAPGAHPPPGQHDVRVPPVPPPPPARYPRPVSREHADTNHAELAPDASVLPTASARVVLAHKGPRAIAARRCPRLHQPKRAAVMIATLKLDPIVLQATVRSTVIAEAAHAGHGCTLSLRNLLIVTHRRVDACVAMTTVGCWSSRTAEQDFVRSTVLGMLAQVALVAMPLSHVVAGVMAVPGLLRTLVGPATVKHTVSVLGAAVSRTVVLGTRGPPPKMCRETGAALVVFVNTAGAALSEFGAFELQPTVVAERIGARCFPWFDRLETRAPAGAALPVDQPYVYDGPQGVHGCEAGFLVNGASSSAPVSLHAASSRLRWRCFAPQSNTTHPILVCSFYAPHVGMPVAVRVNFWHELRASIQEVLRLHPRCQLLLAGDSNVYMGEVMGSARERSCERQLRELIRGICADFQLVIANPFGVPTHRSGSSIDLVLASQTLDVCDVVVHDGSSCGCPESSCCPVLGSDHKVLTFQVKVSAPPVEDASPSWPSVRDWGPSICSLRPRLLAWSEKLLRLRRENPCCTVADRRVMLDILYGEFVSMLWHSCAPTLRPKRVGGRPQPDWWDGECYDAMVGKNAAWRRWCRERTPAAQQALRAKRLHFHHLVRKKKAIFWHTWLQSQEHAAQSNPCIAARNIRRQLGTSRHSVPRCMRSASSECNYVEGEACLEAWRCHFRDVPASAVPGPRESGVDAQDLAPRLRRLREQMACTTGRLDYPFSEPELVQVLQELPLKKAPGPDGLTYEAFKVDDGILRSALLSFFELVRFWAVVPSVWRTAIVKPLHKTGSAEEFTNYRPISLLCCALKIFERLLLKRLLPHVSPQIDESQAGFRWGAEEHVYTLAECLRLRARKRTFCAFVDVRKAFDVAWRDAVKVRLADLGVTGSTWKVLDDLLTDTSARVAVNGSMSQPWSETAGVRQGSVLGPLLFNILFDSISAAVRAACPGVALGGSGSLRLTLLLYADDLVVLAENPRDLQRALDAIEAWGSSWRFSFGIGLEKTAVLVVGCRAPNFHFRLQGADVPVVSEYCYLGVLFQSSRAWSKHGRRLYEKSNRKFHQFLAWAENRQLPTGFRRSLFQSYVLPSMLYGSQFLSAASISFLDTKLRQWGRRLLQWPAGAPGAAVLGELGWVSFAFEVFRAQFGLFGRLSSVHPDGAHRGLAARVFRYALGRQGSWAQQVSTSLCENGIDMPHLWGVSPGCSPRALAVWQRRCMRPALHRNAVAACRNEVAAMPSLRLFAQCHSHMTFCSYVHNSRLQSSHVVDTIHLWMGEQLVIGLRICRAYAAMTTGAFFTQRAFARFSHPGGMCGYVWLRRCEAAGVHGVEQFADAAFLQLLFTPHDRRNSISLMSAHLSFVAAVCQAQRSLLDGLSV</sequence>
<dbReference type="PANTHER" id="PTHR19446">
    <property type="entry name" value="REVERSE TRANSCRIPTASES"/>
    <property type="match status" value="1"/>
</dbReference>
<dbReference type="SUPFAM" id="SSF56219">
    <property type="entry name" value="DNase I-like"/>
    <property type="match status" value="1"/>
</dbReference>
<evidence type="ECO:0000256" key="1">
    <source>
        <dbReference type="SAM" id="MobiDB-lite"/>
    </source>
</evidence>
<name>A0A812Q1W5_9DINO</name>
<evidence type="ECO:0000313" key="4">
    <source>
        <dbReference type="Proteomes" id="UP000604046"/>
    </source>
</evidence>
<feature type="compositionally biased region" description="Pro residues" evidence="1">
    <location>
        <begin position="349"/>
        <end position="359"/>
    </location>
</feature>
<protein>
    <recommendedName>
        <fullName evidence="2">Reverse transcriptase domain-containing protein</fullName>
    </recommendedName>
</protein>
<feature type="region of interest" description="Disordered" evidence="1">
    <location>
        <begin position="325"/>
        <end position="368"/>
    </location>
</feature>
<evidence type="ECO:0000259" key="2">
    <source>
        <dbReference type="PROSITE" id="PS50878"/>
    </source>
</evidence>
<dbReference type="EMBL" id="CAJNDS010002155">
    <property type="protein sequence ID" value="CAE7354426.1"/>
    <property type="molecule type" value="Genomic_DNA"/>
</dbReference>
<dbReference type="Gene3D" id="3.60.10.10">
    <property type="entry name" value="Endonuclease/exonuclease/phosphatase"/>
    <property type="match status" value="1"/>
</dbReference>
<dbReference type="OrthoDB" id="1421278at2759"/>
<dbReference type="InterPro" id="IPR000477">
    <property type="entry name" value="RT_dom"/>
</dbReference>
<dbReference type="InterPro" id="IPR043502">
    <property type="entry name" value="DNA/RNA_pol_sf"/>
</dbReference>
<dbReference type="PROSITE" id="PS50878">
    <property type="entry name" value="RT_POL"/>
    <property type="match status" value="1"/>
</dbReference>
<reference evidence="3" key="1">
    <citation type="submission" date="2021-02" db="EMBL/GenBank/DDBJ databases">
        <authorList>
            <person name="Dougan E. K."/>
            <person name="Rhodes N."/>
            <person name="Thang M."/>
            <person name="Chan C."/>
        </authorList>
    </citation>
    <scope>NUCLEOTIDE SEQUENCE</scope>
</reference>
<organism evidence="3 4">
    <name type="scientific">Symbiodinium natans</name>
    <dbReference type="NCBI Taxonomy" id="878477"/>
    <lineage>
        <taxon>Eukaryota</taxon>
        <taxon>Sar</taxon>
        <taxon>Alveolata</taxon>
        <taxon>Dinophyceae</taxon>
        <taxon>Suessiales</taxon>
        <taxon>Symbiodiniaceae</taxon>
        <taxon>Symbiodinium</taxon>
    </lineage>
</organism>